<dbReference type="EMBL" id="CP033152">
    <property type="protein sequence ID" value="AYO43739.1"/>
    <property type="molecule type" value="Genomic_DNA"/>
</dbReference>
<dbReference type="VEuPathDB" id="FungiDB:DNF11_2789"/>
<protein>
    <submittedName>
        <fullName evidence="2">Uncharacterized protein</fullName>
    </submittedName>
</protein>
<evidence type="ECO:0000313" key="3">
    <source>
        <dbReference type="Proteomes" id="UP000269793"/>
    </source>
</evidence>
<proteinExistence type="predicted"/>
<organism evidence="2 3">
    <name type="scientific">Malassezia restricta (strain ATCC 96810 / NBRC 103918 / CBS 7877)</name>
    <name type="common">Seborrheic dermatitis infection agent</name>
    <dbReference type="NCBI Taxonomy" id="425264"/>
    <lineage>
        <taxon>Eukaryota</taxon>
        <taxon>Fungi</taxon>
        <taxon>Dikarya</taxon>
        <taxon>Basidiomycota</taxon>
        <taxon>Ustilaginomycotina</taxon>
        <taxon>Malasseziomycetes</taxon>
        <taxon>Malasseziales</taxon>
        <taxon>Malasseziaceae</taxon>
        <taxon>Malassezia</taxon>
    </lineage>
</organism>
<evidence type="ECO:0000256" key="1">
    <source>
        <dbReference type="SAM" id="MobiDB-lite"/>
    </source>
</evidence>
<dbReference type="OrthoDB" id="3338536at2759"/>
<reference evidence="2 3" key="1">
    <citation type="submission" date="2018-10" db="EMBL/GenBank/DDBJ databases">
        <title>Complete genome sequence of Malassezia restricta CBS 7877.</title>
        <authorList>
            <person name="Morand S.C."/>
            <person name="Bertignac M."/>
            <person name="Iltis A."/>
            <person name="Kolder I."/>
            <person name="Pirovano W."/>
            <person name="Jourdain R."/>
            <person name="Clavaud C."/>
        </authorList>
    </citation>
    <scope>NUCLEOTIDE SEQUENCE [LARGE SCALE GENOMIC DNA]</scope>
    <source>
        <strain evidence="2 3">CBS 7877</strain>
    </source>
</reference>
<dbReference type="Proteomes" id="UP000269793">
    <property type="component" value="Chromosome V"/>
</dbReference>
<name>A0A3G2S918_MALR7</name>
<dbReference type="AlphaFoldDB" id="A0A3G2S918"/>
<sequence length="210" mass="23098">MHRSFSTSVRIAAKKKPSGRTATTRYQYQYQGHTHTITYEPAEPAPPPSMPTTNWDDPVFHAPSRKPIRTMYSVPLGSNAPISELRPPVMTQKQARRSLMRFPTHPTRVGIPPVPGLQVVPPIAIPRGTNIASETQARNAVLLLRDAQIRAGHYEPYQAGATLATPVAANKPESSAVLTADQALSLNNTMHPTGRRYVMERIGAQLHTKV</sequence>
<evidence type="ECO:0000313" key="2">
    <source>
        <dbReference type="EMBL" id="AYO43739.1"/>
    </source>
</evidence>
<gene>
    <name evidence="2" type="ORF">DNF11_2789</name>
</gene>
<accession>A0A3G2S918</accession>
<keyword evidence="3" id="KW-1185">Reference proteome</keyword>
<feature type="region of interest" description="Disordered" evidence="1">
    <location>
        <begin position="1"/>
        <end position="22"/>
    </location>
</feature>